<protein>
    <submittedName>
        <fullName evidence="2">Methyltransferase domain-containing protein</fullName>
    </submittedName>
</protein>
<evidence type="ECO:0000313" key="3">
    <source>
        <dbReference type="Proteomes" id="UP000641588"/>
    </source>
</evidence>
<feature type="domain" description="Methyltransferase" evidence="1">
    <location>
        <begin position="50"/>
        <end position="130"/>
    </location>
</feature>
<keyword evidence="2" id="KW-0489">Methyltransferase</keyword>
<dbReference type="SUPFAM" id="SSF53335">
    <property type="entry name" value="S-adenosyl-L-methionine-dependent methyltransferases"/>
    <property type="match status" value="1"/>
</dbReference>
<dbReference type="InterPro" id="IPR029063">
    <property type="entry name" value="SAM-dependent_MTases_sf"/>
</dbReference>
<dbReference type="PANTHER" id="PTHR43460">
    <property type="entry name" value="METHYLTRANSFERASE"/>
    <property type="match status" value="1"/>
</dbReference>
<organism evidence="2 3">
    <name type="scientific">Paenibacillus foliorum</name>
    <dbReference type="NCBI Taxonomy" id="2654974"/>
    <lineage>
        <taxon>Bacteria</taxon>
        <taxon>Bacillati</taxon>
        <taxon>Bacillota</taxon>
        <taxon>Bacilli</taxon>
        <taxon>Bacillales</taxon>
        <taxon>Paenibacillaceae</taxon>
        <taxon>Paenibacillus</taxon>
    </lineage>
</organism>
<evidence type="ECO:0000259" key="1">
    <source>
        <dbReference type="Pfam" id="PF13649"/>
    </source>
</evidence>
<evidence type="ECO:0000313" key="2">
    <source>
        <dbReference type="EMBL" id="NOU93733.1"/>
    </source>
</evidence>
<dbReference type="EMBL" id="WHOD01000049">
    <property type="protein sequence ID" value="NOU93733.1"/>
    <property type="molecule type" value="Genomic_DNA"/>
</dbReference>
<proteinExistence type="predicted"/>
<dbReference type="GO" id="GO:0008168">
    <property type="term" value="F:methyltransferase activity"/>
    <property type="evidence" value="ECO:0007669"/>
    <property type="project" value="UniProtKB-KW"/>
</dbReference>
<dbReference type="InterPro" id="IPR041698">
    <property type="entry name" value="Methyltransf_25"/>
</dbReference>
<dbReference type="Gene3D" id="3.40.50.150">
    <property type="entry name" value="Vaccinia Virus protein VP39"/>
    <property type="match status" value="1"/>
</dbReference>
<reference evidence="2" key="1">
    <citation type="submission" date="2019-10" db="EMBL/GenBank/DDBJ databases">
        <title>Description of Paenibacillus glebae sp. nov.</title>
        <authorList>
            <person name="Carlier A."/>
            <person name="Qi S."/>
        </authorList>
    </citation>
    <scope>NUCLEOTIDE SEQUENCE</scope>
    <source>
        <strain evidence="2">LMG 31456</strain>
    </source>
</reference>
<keyword evidence="3" id="KW-1185">Reference proteome</keyword>
<keyword evidence="2" id="KW-0808">Transferase</keyword>
<accession>A0A972GNX2</accession>
<name>A0A972GNX2_9BACL</name>
<dbReference type="RefSeq" id="WP_171651919.1">
    <property type="nucleotide sequence ID" value="NZ_WHOD01000049.1"/>
</dbReference>
<dbReference type="Pfam" id="PF13649">
    <property type="entry name" value="Methyltransf_25"/>
    <property type="match status" value="1"/>
</dbReference>
<dbReference type="CDD" id="cd02440">
    <property type="entry name" value="AdoMet_MTases"/>
    <property type="match status" value="1"/>
</dbReference>
<dbReference type="InterPro" id="IPR052939">
    <property type="entry name" value="23S_rRNA_MeTrnsfrase_RlmA"/>
</dbReference>
<dbReference type="PANTHER" id="PTHR43460:SF1">
    <property type="entry name" value="METHYLTRANSFERASE TYPE 11 DOMAIN-CONTAINING PROTEIN"/>
    <property type="match status" value="1"/>
</dbReference>
<sequence>MNKSEYKNFYDKVGRLNGWDFSKLKVVSEGVQWDFYKEVTQRCKGSDLLLDIGTGGGERLLSISDSALLLVGIDHSSGMMQTANANLEKSKKPNIRFFQMDAENLEFPPGFFNVVSCRHSHFCAKEVAKVLVKDGMFLTQQINDNDKLNLKRAFGRGQQFGLDEGILKNKYLSELNKAGFTHADYFEYDANEYYETYEDLVFLLKHTPIIPDFGQSDNDFDILQKFIEENQTKQGIQTNSRRFMIIAKK</sequence>
<comment type="caution">
    <text evidence="2">The sequence shown here is derived from an EMBL/GenBank/DDBJ whole genome shotgun (WGS) entry which is preliminary data.</text>
</comment>
<dbReference type="GO" id="GO:0032259">
    <property type="term" value="P:methylation"/>
    <property type="evidence" value="ECO:0007669"/>
    <property type="project" value="UniProtKB-KW"/>
</dbReference>
<dbReference type="Proteomes" id="UP000641588">
    <property type="component" value="Unassembled WGS sequence"/>
</dbReference>
<dbReference type="AlphaFoldDB" id="A0A972GNX2"/>
<gene>
    <name evidence="2" type="ORF">GC093_10935</name>
</gene>